<evidence type="ECO:0000256" key="1">
    <source>
        <dbReference type="ARBA" id="ARBA00022679"/>
    </source>
</evidence>
<protein>
    <recommendedName>
        <fullName evidence="4">6-phosphogluconate dehydrogenase C-terminal domain-containing protein</fullName>
    </recommendedName>
</protein>
<proteinExistence type="inferred from homology"/>
<evidence type="ECO:0000256" key="3">
    <source>
        <dbReference type="RuleBase" id="RU004046"/>
    </source>
</evidence>
<dbReference type="GO" id="GO:0005536">
    <property type="term" value="F:D-glucose binding"/>
    <property type="evidence" value="ECO:0007669"/>
    <property type="project" value="InterPro"/>
</dbReference>
<dbReference type="GO" id="GO:0006098">
    <property type="term" value="P:pentose-phosphate shunt"/>
    <property type="evidence" value="ECO:0007669"/>
    <property type="project" value="InterPro"/>
</dbReference>
<dbReference type="PANTHER" id="PTHR47363">
    <property type="entry name" value="GLUCOKINASE"/>
    <property type="match status" value="1"/>
</dbReference>
<dbReference type="Pfam" id="PF02685">
    <property type="entry name" value="Glucokinase"/>
    <property type="match status" value="1"/>
</dbReference>
<dbReference type="InterPro" id="IPR043129">
    <property type="entry name" value="ATPase_NBD"/>
</dbReference>
<dbReference type="Proteomes" id="UP000321337">
    <property type="component" value="Unassembled WGS sequence"/>
</dbReference>
<gene>
    <name evidence="5" type="ORF">TPL01_31200</name>
</gene>
<dbReference type="AlphaFoldDB" id="A0A512LC62"/>
<dbReference type="GO" id="GO:0004616">
    <property type="term" value="F:phosphogluconate dehydrogenase (decarboxylating) activity"/>
    <property type="evidence" value="ECO:0007669"/>
    <property type="project" value="InterPro"/>
</dbReference>
<dbReference type="InterPro" id="IPR006114">
    <property type="entry name" value="6PGDH_C"/>
</dbReference>
<evidence type="ECO:0000256" key="2">
    <source>
        <dbReference type="ARBA" id="ARBA00022777"/>
    </source>
</evidence>
<dbReference type="GO" id="GO:0005524">
    <property type="term" value="F:ATP binding"/>
    <property type="evidence" value="ECO:0007669"/>
    <property type="project" value="InterPro"/>
</dbReference>
<dbReference type="GO" id="GO:0006096">
    <property type="term" value="P:glycolytic process"/>
    <property type="evidence" value="ECO:0007669"/>
    <property type="project" value="InterPro"/>
</dbReference>
<comment type="caution">
    <text evidence="5">The sequence shown here is derived from an EMBL/GenBank/DDBJ whole genome shotgun (WGS) entry which is preliminary data.</text>
</comment>
<keyword evidence="6" id="KW-1185">Reference proteome</keyword>
<reference evidence="5 6" key="1">
    <citation type="submission" date="2019-07" db="EMBL/GenBank/DDBJ databases">
        <title>Whole genome shotgun sequence of Thiobacillus plumbophilus NBRC 107929.</title>
        <authorList>
            <person name="Hosoyama A."/>
            <person name="Uohara A."/>
            <person name="Ohji S."/>
            <person name="Ichikawa N."/>
        </authorList>
    </citation>
    <scope>NUCLEOTIDE SEQUENCE [LARGE SCALE GENOMIC DNA]</scope>
    <source>
        <strain evidence="5 6">NBRC 107929</strain>
    </source>
</reference>
<organism evidence="5 6">
    <name type="scientific">Sulfuriferula plumbiphila</name>
    <dbReference type="NCBI Taxonomy" id="171865"/>
    <lineage>
        <taxon>Bacteria</taxon>
        <taxon>Pseudomonadati</taxon>
        <taxon>Pseudomonadota</taxon>
        <taxon>Betaproteobacteria</taxon>
        <taxon>Nitrosomonadales</taxon>
        <taxon>Sulfuricellaceae</taxon>
        <taxon>Sulfuriferula</taxon>
    </lineage>
</organism>
<dbReference type="Gene3D" id="3.30.420.40">
    <property type="match status" value="1"/>
</dbReference>
<dbReference type="InterPro" id="IPR008927">
    <property type="entry name" value="6-PGluconate_DH-like_C_sf"/>
</dbReference>
<feature type="domain" description="6-phosphogluconate dehydrogenase C-terminal" evidence="4">
    <location>
        <begin position="275"/>
        <end position="376"/>
    </location>
</feature>
<evidence type="ECO:0000313" key="6">
    <source>
        <dbReference type="Proteomes" id="UP000321337"/>
    </source>
</evidence>
<dbReference type="SUPFAM" id="SSF48179">
    <property type="entry name" value="6-phosphogluconate dehydrogenase C-terminal domain-like"/>
    <property type="match status" value="1"/>
</dbReference>
<dbReference type="RefSeq" id="WP_161984287.1">
    <property type="nucleotide sequence ID" value="NZ_AP021884.1"/>
</dbReference>
<keyword evidence="1" id="KW-0808">Transferase</keyword>
<sequence length="378" mass="39970">MPTQDVPVSVLAGDIGGTHTRLARAAVAGRKVEILAQETYPSQDYAGLDEIVAAFACTHALHVDHACFGIAGPVVNNVAEITNLPWRVDARALADTFKLQTATLLNDLEANAWGIAALNDADFCSLHRGASQAAVIAAGTGLGEAGLFWDGHRHHPFASEGGHASFSPVNALEAALLTHLSARFGHVSWERVLSGPGLVNLHAFLLVHRRTATPPWLDDEMRTGDPAAAIAQAALLVRLYGAEAGNLALKLMATGGVGRMGRTVDAETAPLTNPEAFQYDIDLAAMAELWRRGSVVGSWLLDLSAQALHGHADLADYSTRVADSGEGRWTALAAVESGTPIPVLSAALFARFNSRNEDDYASRLLTAMRHGFGGHGMK</sequence>
<dbReference type="InterPro" id="IPR003836">
    <property type="entry name" value="Glucokinase"/>
</dbReference>
<name>A0A512LC62_9PROT</name>
<comment type="similarity">
    <text evidence="3">Belongs to the bacterial glucokinase family.</text>
</comment>
<dbReference type="EMBL" id="BKAD01000042">
    <property type="protein sequence ID" value="GEP31982.1"/>
    <property type="molecule type" value="Genomic_DNA"/>
</dbReference>
<dbReference type="SUPFAM" id="SSF53067">
    <property type="entry name" value="Actin-like ATPase domain"/>
    <property type="match status" value="1"/>
</dbReference>
<dbReference type="Gene3D" id="3.40.367.20">
    <property type="match status" value="1"/>
</dbReference>
<dbReference type="Pfam" id="PF00393">
    <property type="entry name" value="6PGD"/>
    <property type="match status" value="1"/>
</dbReference>
<evidence type="ECO:0000259" key="4">
    <source>
        <dbReference type="Pfam" id="PF00393"/>
    </source>
</evidence>
<keyword evidence="2" id="KW-0418">Kinase</keyword>
<dbReference type="PANTHER" id="PTHR47363:SF1">
    <property type="entry name" value="GLUCOKINASE"/>
    <property type="match status" value="1"/>
</dbReference>
<accession>A0A512LC62</accession>
<evidence type="ECO:0000313" key="5">
    <source>
        <dbReference type="EMBL" id="GEP31982.1"/>
    </source>
</evidence>
<dbReference type="CDD" id="cd24008">
    <property type="entry name" value="ASKHA_NBD_GLK"/>
    <property type="match status" value="1"/>
</dbReference>
<dbReference type="GO" id="GO:0004340">
    <property type="term" value="F:glucokinase activity"/>
    <property type="evidence" value="ECO:0007669"/>
    <property type="project" value="InterPro"/>
</dbReference>